<dbReference type="InterPro" id="IPR000917">
    <property type="entry name" value="Sulfatase_N"/>
</dbReference>
<keyword evidence="4" id="KW-0106">Calcium</keyword>
<dbReference type="SUPFAM" id="SSF53649">
    <property type="entry name" value="Alkaline phosphatase-like"/>
    <property type="match status" value="1"/>
</dbReference>
<evidence type="ECO:0000256" key="5">
    <source>
        <dbReference type="SAM" id="SignalP"/>
    </source>
</evidence>
<proteinExistence type="inferred from homology"/>
<gene>
    <name evidence="7" type="ORF">SAMN06265222_10715</name>
</gene>
<evidence type="ECO:0000256" key="3">
    <source>
        <dbReference type="ARBA" id="ARBA00022801"/>
    </source>
</evidence>
<comment type="similarity">
    <text evidence="1">Belongs to the sulfatase family.</text>
</comment>
<sequence length="485" mass="55750">MIRLVTFSLKLIAVLQLLSFCGDLVSADERPNVVVIVSDDQGWADIGYNNPKVYTPHLDQLASSGVKLMNHYVMPQCTPTRVALMTGRYPGRFGTAGLHANNIPAFPLGTPTLASMFQDSGYETFMSGKWHLGSMAEHGPNHFGFNGSHDSLTGAVGMYDHRYHDRNDTPYDPTWHRNHEIIPGYQNGRHVTDLTCEEAVKFIRTERDKPFFLYLPFHAPHTPLDERGQFTETPTQPDPQNTKRWLNEDGIKWFNDPERKIQSEKSRDKRLLLAAVYHLDEAVGEVVNALEESGQRDNTIILFSSDNGPWVDNRGGGYPDNYPLMDYNQPDNLRGKKLDVWEGGIHVAGFINWPSRLESRQIEEQVHIIDWFPTLASIIGFRPKQKIEWDGVDLSPILFDQGSIAERDLYWIWHPTVNRWALRYRQWKIVKYGRGEPKLNQWQLFNLEKDPIETDDLAGEHPEIVSMMHQRFLAQRHKDVQSPKP</sequence>
<comment type="caution">
    <text evidence="7">The sequence shown here is derived from an EMBL/GenBank/DDBJ whole genome shotgun (WGS) entry which is preliminary data.</text>
</comment>
<dbReference type="EMBL" id="FXUG01000007">
    <property type="protein sequence ID" value="SMP60897.1"/>
    <property type="molecule type" value="Genomic_DNA"/>
</dbReference>
<evidence type="ECO:0000256" key="1">
    <source>
        <dbReference type="ARBA" id="ARBA00008779"/>
    </source>
</evidence>
<evidence type="ECO:0000313" key="7">
    <source>
        <dbReference type="EMBL" id="SMP60897.1"/>
    </source>
</evidence>
<name>A0ABY1Q5Z1_9BACT</name>
<feature type="signal peptide" evidence="5">
    <location>
        <begin position="1"/>
        <end position="26"/>
    </location>
</feature>
<evidence type="ECO:0000313" key="8">
    <source>
        <dbReference type="Proteomes" id="UP001158067"/>
    </source>
</evidence>
<dbReference type="InterPro" id="IPR050738">
    <property type="entry name" value="Sulfatase"/>
</dbReference>
<feature type="domain" description="Sulfatase N-terminal" evidence="6">
    <location>
        <begin position="31"/>
        <end position="380"/>
    </location>
</feature>
<reference evidence="7 8" key="1">
    <citation type="submission" date="2017-05" db="EMBL/GenBank/DDBJ databases">
        <authorList>
            <person name="Varghese N."/>
            <person name="Submissions S."/>
        </authorList>
    </citation>
    <scope>NUCLEOTIDE SEQUENCE [LARGE SCALE GENOMIC DNA]</scope>
    <source>
        <strain evidence="7 8">DSM 25457</strain>
    </source>
</reference>
<evidence type="ECO:0000259" key="6">
    <source>
        <dbReference type="Pfam" id="PF00884"/>
    </source>
</evidence>
<dbReference type="Gene3D" id="3.30.1120.10">
    <property type="match status" value="1"/>
</dbReference>
<keyword evidence="8" id="KW-1185">Reference proteome</keyword>
<accession>A0ABY1Q5Z1</accession>
<feature type="chain" id="PRO_5045149021" evidence="5">
    <location>
        <begin position="27"/>
        <end position="485"/>
    </location>
</feature>
<evidence type="ECO:0000256" key="2">
    <source>
        <dbReference type="ARBA" id="ARBA00022723"/>
    </source>
</evidence>
<keyword evidence="2" id="KW-0479">Metal-binding</keyword>
<dbReference type="PROSITE" id="PS00149">
    <property type="entry name" value="SULFATASE_2"/>
    <property type="match status" value="1"/>
</dbReference>
<keyword evidence="3" id="KW-0378">Hydrolase</keyword>
<keyword evidence="5" id="KW-0732">Signal</keyword>
<dbReference type="Pfam" id="PF00884">
    <property type="entry name" value="Sulfatase"/>
    <property type="match status" value="1"/>
</dbReference>
<dbReference type="Gene3D" id="3.40.720.10">
    <property type="entry name" value="Alkaline Phosphatase, subunit A"/>
    <property type="match status" value="1"/>
</dbReference>
<dbReference type="InterPro" id="IPR017850">
    <property type="entry name" value="Alkaline_phosphatase_core_sf"/>
</dbReference>
<protein>
    <submittedName>
        <fullName evidence="7">N-acetylgalactosamine-6-sulfatase/arylsulfatase A</fullName>
    </submittedName>
</protein>
<dbReference type="PANTHER" id="PTHR42693">
    <property type="entry name" value="ARYLSULFATASE FAMILY MEMBER"/>
    <property type="match status" value="1"/>
</dbReference>
<dbReference type="Proteomes" id="UP001158067">
    <property type="component" value="Unassembled WGS sequence"/>
</dbReference>
<organism evidence="7 8">
    <name type="scientific">Neorhodopirellula lusitana</name>
    <dbReference type="NCBI Taxonomy" id="445327"/>
    <lineage>
        <taxon>Bacteria</taxon>
        <taxon>Pseudomonadati</taxon>
        <taxon>Planctomycetota</taxon>
        <taxon>Planctomycetia</taxon>
        <taxon>Pirellulales</taxon>
        <taxon>Pirellulaceae</taxon>
        <taxon>Neorhodopirellula</taxon>
    </lineage>
</organism>
<dbReference type="PANTHER" id="PTHR42693:SF33">
    <property type="entry name" value="ARYLSULFATASE"/>
    <property type="match status" value="1"/>
</dbReference>
<dbReference type="InterPro" id="IPR024607">
    <property type="entry name" value="Sulfatase_CS"/>
</dbReference>
<evidence type="ECO:0000256" key="4">
    <source>
        <dbReference type="ARBA" id="ARBA00022837"/>
    </source>
</evidence>